<dbReference type="AlphaFoldDB" id="A0A6N9NLR3"/>
<evidence type="ECO:0000256" key="1">
    <source>
        <dbReference type="SAM" id="Phobius"/>
    </source>
</evidence>
<evidence type="ECO:0000313" key="2">
    <source>
        <dbReference type="EMBL" id="NBG66799.1"/>
    </source>
</evidence>
<feature type="transmembrane region" description="Helical" evidence="1">
    <location>
        <begin position="183"/>
        <end position="202"/>
    </location>
</feature>
<feature type="transmembrane region" description="Helical" evidence="1">
    <location>
        <begin position="435"/>
        <end position="454"/>
    </location>
</feature>
<feature type="transmembrane region" description="Helical" evidence="1">
    <location>
        <begin position="345"/>
        <end position="367"/>
    </location>
</feature>
<dbReference type="EMBL" id="WWNE01000010">
    <property type="protein sequence ID" value="NBG66799.1"/>
    <property type="molecule type" value="Genomic_DNA"/>
</dbReference>
<keyword evidence="3" id="KW-1185">Reference proteome</keyword>
<feature type="transmembrane region" description="Helical" evidence="1">
    <location>
        <begin position="43"/>
        <end position="62"/>
    </location>
</feature>
<feature type="transmembrane region" description="Helical" evidence="1">
    <location>
        <begin position="5"/>
        <end position="23"/>
    </location>
</feature>
<dbReference type="SUPFAM" id="SSF81901">
    <property type="entry name" value="HCP-like"/>
    <property type="match status" value="1"/>
</dbReference>
<keyword evidence="1" id="KW-0472">Membrane</keyword>
<organism evidence="2 3">
    <name type="scientific">Acidiluteibacter ferrifornacis</name>
    <dbReference type="NCBI Taxonomy" id="2692424"/>
    <lineage>
        <taxon>Bacteria</taxon>
        <taxon>Pseudomonadati</taxon>
        <taxon>Bacteroidota</taxon>
        <taxon>Flavobacteriia</taxon>
        <taxon>Flavobacteriales</taxon>
        <taxon>Cryomorphaceae</taxon>
        <taxon>Acidiluteibacter</taxon>
    </lineage>
</organism>
<name>A0A6N9NLR3_9FLAO</name>
<feature type="transmembrane region" description="Helical" evidence="1">
    <location>
        <begin position="74"/>
        <end position="94"/>
    </location>
</feature>
<dbReference type="Proteomes" id="UP000470771">
    <property type="component" value="Unassembled WGS sequence"/>
</dbReference>
<accession>A0A6N9NLR3</accession>
<comment type="caution">
    <text evidence="2">The sequence shown here is derived from an EMBL/GenBank/DDBJ whole genome shotgun (WGS) entry which is preliminary data.</text>
</comment>
<reference evidence="2 3" key="1">
    <citation type="submission" date="2019-12" db="EMBL/GenBank/DDBJ databases">
        <authorList>
            <person name="Zhao J."/>
        </authorList>
    </citation>
    <scope>NUCLEOTIDE SEQUENCE [LARGE SCALE GENOMIC DNA]</scope>
    <source>
        <strain evidence="2 3">S-15</strain>
    </source>
</reference>
<feature type="transmembrane region" description="Helical" evidence="1">
    <location>
        <begin position="151"/>
        <end position="171"/>
    </location>
</feature>
<feature type="transmembrane region" description="Helical" evidence="1">
    <location>
        <begin position="235"/>
        <end position="264"/>
    </location>
</feature>
<dbReference type="RefSeq" id="WP_160633757.1">
    <property type="nucleotide sequence ID" value="NZ_WWNE01000010.1"/>
</dbReference>
<evidence type="ECO:0000313" key="3">
    <source>
        <dbReference type="Proteomes" id="UP000470771"/>
    </source>
</evidence>
<sequence length="631" mass="72722">MRNPFAITLVGISFWLLFVAALFGGDSFWGLNFSSFLETSIKVGLFVSSLIFIVGTPYFTNGLKGINLENGKNLYFRIGYLVVGFLLLNHFTIFENVYGDSVQFLTRMGERTIEYSPKFVNALFSFDLTNPKLGNLTVLSLVRLISYGFNLSHLVSFQIVGIISGLLFFNLSFSYITKNNKHWALQVALLIVVLFSPFNQLFLGHAEIYALAFPAVTWYLLTLKSSLELPTKKRLVLLVLAFILCVKLHYLFILLFPTLVFAVLSFTHPDRIKQISNWRFLLKYLMLPIVLIGTALYFFVFKDYNDPRFLGPEVDLYDRLFLPLFSPEAPLDRYNLFSFNHIFDFVNMTFLWSAASLFLLVVFALFYAKKINWNQPILVSTGFLLLLFSMVFFAFNPLLSMPMDFDLFSLAAPFLLFFGFFIIEQIQDEELSKSISGSLIGISLFSIAIFMCNAQKESLSLRMESLGKHVFKTYWIRSVGDIQLGLNLIKDNPEVYLSRSIAVVVELEPFALKGNDIEYANLLWSVGKEYRAQKEYVKALNFHTRSLSYSDQLPANYIGLMESNYFLEDYQAAYHYSKELVRLQYPYEKRAYEISIDCALKSNLKGEAIAMMKIYLEKWESAYYQRLIPKE</sequence>
<feature type="transmembrane region" description="Helical" evidence="1">
    <location>
        <begin position="373"/>
        <end position="395"/>
    </location>
</feature>
<keyword evidence="1" id="KW-1133">Transmembrane helix</keyword>
<gene>
    <name evidence="2" type="ORF">GQN54_11795</name>
</gene>
<proteinExistence type="predicted"/>
<protein>
    <submittedName>
        <fullName evidence="2">Uncharacterized protein</fullName>
    </submittedName>
</protein>
<feature type="transmembrane region" description="Helical" evidence="1">
    <location>
        <begin position="284"/>
        <end position="301"/>
    </location>
</feature>
<keyword evidence="1" id="KW-0812">Transmembrane</keyword>
<feature type="transmembrane region" description="Helical" evidence="1">
    <location>
        <begin position="407"/>
        <end position="423"/>
    </location>
</feature>